<keyword evidence="4" id="KW-1185">Reference proteome</keyword>
<feature type="region of interest" description="Disordered" evidence="1">
    <location>
        <begin position="47"/>
        <end position="74"/>
    </location>
</feature>
<dbReference type="InterPro" id="IPR052709">
    <property type="entry name" value="Transposase-MT_Hybrid"/>
</dbReference>
<dbReference type="Gene3D" id="1.10.10.1450">
    <property type="match status" value="1"/>
</dbReference>
<sequence length="110" mass="13084">MEQRVNITFCFKLGKMATHEMVMKVYGVKAVSKKCVLEWFKRFRDGKEDVEDEPRSGRPSTSTTPDNIEREQRMLEGDQRLSLRMIEKELKIRLSSLSKIVHEHFQRRKI</sequence>
<dbReference type="AlphaFoldDB" id="A0A4Y2CGM0"/>
<dbReference type="PANTHER" id="PTHR46060:SF1">
    <property type="entry name" value="MARINER MOS1 TRANSPOSASE-LIKE PROTEIN"/>
    <property type="match status" value="1"/>
</dbReference>
<evidence type="ECO:0000256" key="1">
    <source>
        <dbReference type="SAM" id="MobiDB-lite"/>
    </source>
</evidence>
<comment type="caution">
    <text evidence="3">The sequence shown here is derived from an EMBL/GenBank/DDBJ whole genome shotgun (WGS) entry which is preliminary data.</text>
</comment>
<dbReference type="PANTHER" id="PTHR46060">
    <property type="entry name" value="MARINER MOS1 TRANSPOSASE-LIKE PROTEIN"/>
    <property type="match status" value="1"/>
</dbReference>
<dbReference type="InterPro" id="IPR041426">
    <property type="entry name" value="Mos1_HTH"/>
</dbReference>
<organism evidence="3 4">
    <name type="scientific">Araneus ventricosus</name>
    <name type="common">Orbweaver spider</name>
    <name type="synonym">Epeira ventricosa</name>
    <dbReference type="NCBI Taxonomy" id="182803"/>
    <lineage>
        <taxon>Eukaryota</taxon>
        <taxon>Metazoa</taxon>
        <taxon>Ecdysozoa</taxon>
        <taxon>Arthropoda</taxon>
        <taxon>Chelicerata</taxon>
        <taxon>Arachnida</taxon>
        <taxon>Araneae</taxon>
        <taxon>Araneomorphae</taxon>
        <taxon>Entelegynae</taxon>
        <taxon>Araneoidea</taxon>
        <taxon>Araneidae</taxon>
        <taxon>Araneus</taxon>
    </lineage>
</organism>
<protein>
    <recommendedName>
        <fullName evidence="2">Mos1 transposase HTH domain-containing protein</fullName>
    </recommendedName>
</protein>
<evidence type="ECO:0000313" key="3">
    <source>
        <dbReference type="EMBL" id="GBM02475.1"/>
    </source>
</evidence>
<evidence type="ECO:0000313" key="4">
    <source>
        <dbReference type="Proteomes" id="UP000499080"/>
    </source>
</evidence>
<accession>A0A4Y2CGM0</accession>
<feature type="domain" description="Mos1 transposase HTH" evidence="2">
    <location>
        <begin position="4"/>
        <end position="47"/>
    </location>
</feature>
<gene>
    <name evidence="3" type="primary">YK006_299</name>
    <name evidence="3" type="ORF">AVEN_76517_1</name>
</gene>
<evidence type="ECO:0000259" key="2">
    <source>
        <dbReference type="Pfam" id="PF17906"/>
    </source>
</evidence>
<name>A0A4Y2CGM0_ARAVE</name>
<dbReference type="OrthoDB" id="10022101at2759"/>
<proteinExistence type="predicted"/>
<dbReference type="Pfam" id="PF17906">
    <property type="entry name" value="HTH_48"/>
    <property type="match status" value="1"/>
</dbReference>
<dbReference type="EMBL" id="BGPR01000180">
    <property type="protein sequence ID" value="GBM02475.1"/>
    <property type="molecule type" value="Genomic_DNA"/>
</dbReference>
<reference evidence="3 4" key="1">
    <citation type="journal article" date="2019" name="Sci. Rep.">
        <title>Orb-weaving spider Araneus ventricosus genome elucidates the spidroin gene catalogue.</title>
        <authorList>
            <person name="Kono N."/>
            <person name="Nakamura H."/>
            <person name="Ohtoshi R."/>
            <person name="Moran D.A.P."/>
            <person name="Shinohara A."/>
            <person name="Yoshida Y."/>
            <person name="Fujiwara M."/>
            <person name="Mori M."/>
            <person name="Tomita M."/>
            <person name="Arakawa K."/>
        </authorList>
    </citation>
    <scope>NUCLEOTIDE SEQUENCE [LARGE SCALE GENOMIC DNA]</scope>
</reference>
<dbReference type="Proteomes" id="UP000499080">
    <property type="component" value="Unassembled WGS sequence"/>
</dbReference>